<accession>A0A822Y5A1</accession>
<reference evidence="1 2" key="1">
    <citation type="journal article" date="2020" name="Mol. Biol. Evol.">
        <title>Distinct Expression and Methylation Patterns for Genes with Different Fates following a Single Whole-Genome Duplication in Flowering Plants.</title>
        <authorList>
            <person name="Shi T."/>
            <person name="Rahmani R.S."/>
            <person name="Gugger P.F."/>
            <person name="Wang M."/>
            <person name="Li H."/>
            <person name="Zhang Y."/>
            <person name="Li Z."/>
            <person name="Wang Q."/>
            <person name="Van de Peer Y."/>
            <person name="Marchal K."/>
            <person name="Chen J."/>
        </authorList>
    </citation>
    <scope>NUCLEOTIDE SEQUENCE [LARGE SCALE GENOMIC DNA]</scope>
    <source>
        <tissue evidence="1">Leaf</tissue>
    </source>
</reference>
<protein>
    <submittedName>
        <fullName evidence="1">Uncharacterized protein</fullName>
    </submittedName>
</protein>
<dbReference type="EMBL" id="DUZY01000002">
    <property type="protein sequence ID" value="DAD29124.1"/>
    <property type="molecule type" value="Genomic_DNA"/>
</dbReference>
<keyword evidence="2" id="KW-1185">Reference proteome</keyword>
<comment type="caution">
    <text evidence="1">The sequence shown here is derived from an EMBL/GenBank/DDBJ whole genome shotgun (WGS) entry which is preliminary data.</text>
</comment>
<organism evidence="1 2">
    <name type="scientific">Nelumbo nucifera</name>
    <name type="common">Sacred lotus</name>
    <dbReference type="NCBI Taxonomy" id="4432"/>
    <lineage>
        <taxon>Eukaryota</taxon>
        <taxon>Viridiplantae</taxon>
        <taxon>Streptophyta</taxon>
        <taxon>Embryophyta</taxon>
        <taxon>Tracheophyta</taxon>
        <taxon>Spermatophyta</taxon>
        <taxon>Magnoliopsida</taxon>
        <taxon>Proteales</taxon>
        <taxon>Nelumbonaceae</taxon>
        <taxon>Nelumbo</taxon>
    </lineage>
</organism>
<gene>
    <name evidence="1" type="ORF">HUJ06_030592</name>
</gene>
<proteinExistence type="predicted"/>
<name>A0A822Y5A1_NELNU</name>
<dbReference type="AlphaFoldDB" id="A0A822Y5A1"/>
<sequence>MTGGCHPDFLPQKGFIYGGEQQGAAADFLHFVISSNKEQQEQWQPIILHKFSQNYSFCFQSNTSTLLREHREQCHCSVSPFHLSTYFPLILILILILPHTLAFILLIYSFYCFLTFSIFRIIFVFPHPCPKSSFGVQTCSSTELAPTSEVRGVSFSWFSVSLRKKMKKKENGRNCLSTCRGIREEDQGF</sequence>
<evidence type="ECO:0000313" key="2">
    <source>
        <dbReference type="Proteomes" id="UP000607653"/>
    </source>
</evidence>
<evidence type="ECO:0000313" key="1">
    <source>
        <dbReference type="EMBL" id="DAD29124.1"/>
    </source>
</evidence>
<dbReference type="Proteomes" id="UP000607653">
    <property type="component" value="Unassembled WGS sequence"/>
</dbReference>